<dbReference type="AlphaFoldDB" id="A0A542YFB2"/>
<dbReference type="PROSITE" id="PS51278">
    <property type="entry name" value="GATASE_TYPE_2"/>
    <property type="match status" value="1"/>
</dbReference>
<comment type="caution">
    <text evidence="3">The sequence shown here is derived from an EMBL/GenBank/DDBJ whole genome shotgun (WGS) entry which is preliminary data.</text>
</comment>
<dbReference type="PANTHER" id="PTHR42824">
    <property type="entry name" value="GLUTAMINE AMIDOTRANSFERASE"/>
    <property type="match status" value="1"/>
</dbReference>
<dbReference type="CDD" id="cd01908">
    <property type="entry name" value="YafJ"/>
    <property type="match status" value="1"/>
</dbReference>
<proteinExistence type="predicted"/>
<feature type="domain" description="Glutamine amidotransferase type-2" evidence="2">
    <location>
        <begin position="8"/>
        <end position="241"/>
    </location>
</feature>
<name>A0A542YFB2_9MICO</name>
<dbReference type="GO" id="GO:0016740">
    <property type="term" value="F:transferase activity"/>
    <property type="evidence" value="ECO:0007669"/>
    <property type="project" value="UniProtKB-KW"/>
</dbReference>
<dbReference type="InterPro" id="IPR017932">
    <property type="entry name" value="GATase_2_dom"/>
</dbReference>
<keyword evidence="4" id="KW-1185">Reference proteome</keyword>
<dbReference type="PANTHER" id="PTHR42824:SF1">
    <property type="entry name" value="GLUTAMINE AMIDOTRANSFERASE YAFJ-RELATED"/>
    <property type="match status" value="1"/>
</dbReference>
<evidence type="ECO:0000313" key="3">
    <source>
        <dbReference type="EMBL" id="TQL46771.1"/>
    </source>
</evidence>
<dbReference type="Pfam" id="PF13230">
    <property type="entry name" value="GATase_4"/>
    <property type="match status" value="1"/>
</dbReference>
<dbReference type="SUPFAM" id="SSF56235">
    <property type="entry name" value="N-terminal nucleophile aminohydrolases (Ntn hydrolases)"/>
    <property type="match status" value="1"/>
</dbReference>
<dbReference type="InterPro" id="IPR026869">
    <property type="entry name" value="EgtC-like"/>
</dbReference>
<accession>A0A542YFB2</accession>
<evidence type="ECO:0000313" key="4">
    <source>
        <dbReference type="Proteomes" id="UP000317998"/>
    </source>
</evidence>
<keyword evidence="1 3" id="KW-0315">Glutamine amidotransferase</keyword>
<protein>
    <submittedName>
        <fullName evidence="3">Putative glutamine amidotransferase</fullName>
    </submittedName>
</protein>
<dbReference type="EMBL" id="VFOM01000002">
    <property type="protein sequence ID" value="TQL46771.1"/>
    <property type="molecule type" value="Genomic_DNA"/>
</dbReference>
<dbReference type="Gene3D" id="3.60.20.10">
    <property type="entry name" value="Glutamine Phosphoribosylpyrophosphate, subunit 1, domain 1"/>
    <property type="match status" value="1"/>
</dbReference>
<organism evidence="3 4">
    <name type="scientific">Homoserinimonas aerilata</name>
    <dbReference type="NCBI Taxonomy" id="1162970"/>
    <lineage>
        <taxon>Bacteria</taxon>
        <taxon>Bacillati</taxon>
        <taxon>Actinomycetota</taxon>
        <taxon>Actinomycetes</taxon>
        <taxon>Micrococcales</taxon>
        <taxon>Microbacteriaceae</taxon>
        <taxon>Homoserinimonas</taxon>
    </lineage>
</organism>
<evidence type="ECO:0000259" key="2">
    <source>
        <dbReference type="PROSITE" id="PS51278"/>
    </source>
</evidence>
<sequence>MRTVEAMCRLLGFVSHTETTIPDALGHDFEEFTALSAGLHGDGWGFSGERRGQRTLTVAAESAHTSRDYDAVLRGSRVTSGIAHLRAATLDLPVSEANTHPFVHGDLSFAHNGSIREIASIEPLIDADLRAGIRGDTDSERYLLALVSEFRRASVVDAIRTVVSRLGEVAEEASLNALLLTPDELIIVADDASKAPDFLGADYYELAYRVGADFTAVASSGWQRDGWQRVPERSILTIDRRTQHVTVHELDTVLTSAA</sequence>
<gene>
    <name evidence="3" type="ORF">FB562_2296</name>
</gene>
<dbReference type="InterPro" id="IPR029055">
    <property type="entry name" value="Ntn_hydrolases_N"/>
</dbReference>
<dbReference type="Proteomes" id="UP000317998">
    <property type="component" value="Unassembled WGS sequence"/>
</dbReference>
<reference evidence="3 4" key="1">
    <citation type="submission" date="2019-06" db="EMBL/GenBank/DDBJ databases">
        <title>Sequencing the genomes of 1000 actinobacteria strains.</title>
        <authorList>
            <person name="Klenk H.-P."/>
        </authorList>
    </citation>
    <scope>NUCLEOTIDE SEQUENCE [LARGE SCALE GENOMIC DNA]</scope>
    <source>
        <strain evidence="3 4">DSM 26477</strain>
    </source>
</reference>
<keyword evidence="3" id="KW-0808">Transferase</keyword>
<evidence type="ECO:0000256" key="1">
    <source>
        <dbReference type="ARBA" id="ARBA00022962"/>
    </source>
</evidence>